<gene>
    <name evidence="2" type="ORF">HKB16_06960</name>
</gene>
<dbReference type="Proteomes" id="UP000518904">
    <property type="component" value="Unassembled WGS sequence"/>
</dbReference>
<reference evidence="2 3" key="1">
    <citation type="submission" date="2020-04" db="EMBL/GenBank/DDBJ databases">
        <title>Whole-genome sequencing of Vibrio spp. from China reveals different genetic environments of blaCTX-M-14 among diverse lineages.</title>
        <authorList>
            <person name="Zheng Z."/>
            <person name="Ye L."/>
            <person name="Chen S."/>
        </authorList>
    </citation>
    <scope>NUCLEOTIDE SEQUENCE [LARGE SCALE GENOMIC DNA]</scope>
    <source>
        <strain evidence="2 3">Vb0551</strain>
    </source>
</reference>
<dbReference type="AlphaFoldDB" id="A0A7Y0SFK9"/>
<protein>
    <submittedName>
        <fullName evidence="2">Uncharacterized protein</fullName>
    </submittedName>
</protein>
<feature type="region of interest" description="Disordered" evidence="1">
    <location>
        <begin position="66"/>
        <end position="86"/>
    </location>
</feature>
<dbReference type="EMBL" id="JABCLB010000881">
    <property type="protein sequence ID" value="NMU82619.1"/>
    <property type="molecule type" value="Genomic_DNA"/>
</dbReference>
<feature type="compositionally biased region" description="Polar residues" evidence="1">
    <location>
        <begin position="7"/>
        <end position="16"/>
    </location>
</feature>
<feature type="region of interest" description="Disordered" evidence="1">
    <location>
        <begin position="1"/>
        <end position="23"/>
    </location>
</feature>
<evidence type="ECO:0000313" key="2">
    <source>
        <dbReference type="EMBL" id="NMU82619.1"/>
    </source>
</evidence>
<organism evidence="2 3">
    <name type="scientific">Vibrio parahaemolyticus</name>
    <dbReference type="NCBI Taxonomy" id="670"/>
    <lineage>
        <taxon>Bacteria</taxon>
        <taxon>Pseudomonadati</taxon>
        <taxon>Pseudomonadota</taxon>
        <taxon>Gammaproteobacteria</taxon>
        <taxon>Vibrionales</taxon>
        <taxon>Vibrionaceae</taxon>
        <taxon>Vibrio</taxon>
    </lineage>
</organism>
<proteinExistence type="predicted"/>
<feature type="non-terminal residue" evidence="2">
    <location>
        <position position="86"/>
    </location>
</feature>
<evidence type="ECO:0000313" key="3">
    <source>
        <dbReference type="Proteomes" id="UP000518904"/>
    </source>
</evidence>
<evidence type="ECO:0000256" key="1">
    <source>
        <dbReference type="SAM" id="MobiDB-lite"/>
    </source>
</evidence>
<comment type="caution">
    <text evidence="2">The sequence shown here is derived from an EMBL/GenBank/DDBJ whole genome shotgun (WGS) entry which is preliminary data.</text>
</comment>
<feature type="non-terminal residue" evidence="2">
    <location>
        <position position="1"/>
    </location>
</feature>
<sequence>LSALKQLESNLTNTGSAIGPMMHNHFRRAEERKKLQEQYDEQIAELETVVGCLEAQVKAAKEKNKIVQKEANNSHENTQKLKTAYR</sequence>
<name>A0A7Y0SFK9_VIBPH</name>
<accession>A0A7Y0SFK9</accession>